<evidence type="ECO:0000256" key="7">
    <source>
        <dbReference type="PIRSR" id="PIRSR601765-1"/>
    </source>
</evidence>
<keyword evidence="4 7" id="KW-0862">Zinc</keyword>
<dbReference type="SUPFAM" id="SSF53056">
    <property type="entry name" value="beta-carbonic anhydrase, cab"/>
    <property type="match status" value="1"/>
</dbReference>
<evidence type="ECO:0000256" key="8">
    <source>
        <dbReference type="RuleBase" id="RU003956"/>
    </source>
</evidence>
<dbReference type="AlphaFoldDB" id="A0AAE0VRB2"/>
<reference evidence="9" key="2">
    <citation type="journal article" date="2021" name="Genome Biol. Evol.">
        <title>Developing a high-quality reference genome for a parasitic bivalve with doubly uniparental inheritance (Bivalvia: Unionida).</title>
        <authorList>
            <person name="Smith C.H."/>
        </authorList>
    </citation>
    <scope>NUCLEOTIDE SEQUENCE</scope>
    <source>
        <strain evidence="9">CHS0354</strain>
        <tissue evidence="9">Mantle</tissue>
    </source>
</reference>
<evidence type="ECO:0000256" key="2">
    <source>
        <dbReference type="ARBA" id="ARBA00012925"/>
    </source>
</evidence>
<evidence type="ECO:0000256" key="3">
    <source>
        <dbReference type="ARBA" id="ARBA00022723"/>
    </source>
</evidence>
<comment type="cofactor">
    <cofactor evidence="7">
        <name>Zn(2+)</name>
        <dbReference type="ChEBI" id="CHEBI:29105"/>
    </cofactor>
    <text evidence="7">Binds 1 zinc ion per subunit.</text>
</comment>
<dbReference type="PANTHER" id="PTHR11002">
    <property type="entry name" value="CARBONIC ANHYDRASE"/>
    <property type="match status" value="1"/>
</dbReference>
<dbReference type="InterPro" id="IPR001765">
    <property type="entry name" value="Carbonic_anhydrase"/>
</dbReference>
<reference evidence="9" key="1">
    <citation type="journal article" date="2021" name="Genome Biol. Evol.">
        <title>A High-Quality Reference Genome for a Parasitic Bivalve with Doubly Uniparental Inheritance (Bivalvia: Unionida).</title>
        <authorList>
            <person name="Smith C.H."/>
        </authorList>
    </citation>
    <scope>NUCLEOTIDE SEQUENCE</scope>
    <source>
        <strain evidence="9">CHS0354</strain>
    </source>
</reference>
<evidence type="ECO:0000256" key="4">
    <source>
        <dbReference type="ARBA" id="ARBA00022833"/>
    </source>
</evidence>
<dbReference type="Gene3D" id="3.40.1050.10">
    <property type="entry name" value="Carbonic anhydrase"/>
    <property type="match status" value="2"/>
</dbReference>
<protein>
    <recommendedName>
        <fullName evidence="2 8">Carbonic anhydrase</fullName>
        <ecNumber evidence="2 8">4.2.1.1</ecNumber>
    </recommendedName>
    <alternativeName>
        <fullName evidence="8">Carbonate dehydratase</fullName>
    </alternativeName>
</protein>
<dbReference type="SMART" id="SM00947">
    <property type="entry name" value="Pro_CA"/>
    <property type="match status" value="1"/>
</dbReference>
<gene>
    <name evidence="9" type="ORF">CHS0354_013120</name>
</gene>
<keyword evidence="10" id="KW-1185">Reference proteome</keyword>
<reference evidence="9" key="3">
    <citation type="submission" date="2023-05" db="EMBL/GenBank/DDBJ databases">
        <authorList>
            <person name="Smith C.H."/>
        </authorList>
    </citation>
    <scope>NUCLEOTIDE SEQUENCE</scope>
    <source>
        <strain evidence="9">CHS0354</strain>
        <tissue evidence="9">Mantle</tissue>
    </source>
</reference>
<proteinExistence type="inferred from homology"/>
<feature type="binding site" evidence="7">
    <location>
        <position position="25"/>
    </location>
    <ligand>
        <name>Zn(2+)</name>
        <dbReference type="ChEBI" id="CHEBI:29105"/>
    </ligand>
</feature>
<name>A0AAE0VRB2_9BIVA</name>
<evidence type="ECO:0000256" key="5">
    <source>
        <dbReference type="ARBA" id="ARBA00023239"/>
    </source>
</evidence>
<dbReference type="Proteomes" id="UP001195483">
    <property type="component" value="Unassembled WGS sequence"/>
</dbReference>
<evidence type="ECO:0000256" key="1">
    <source>
        <dbReference type="ARBA" id="ARBA00006217"/>
    </source>
</evidence>
<dbReference type="InterPro" id="IPR015892">
    <property type="entry name" value="Carbonic_anhydrase_CS"/>
</dbReference>
<sequence length="179" mass="20059">MLAINPAFFTSLTERQTPEYLWIGCSDSRVPANEIVGMMPGDIFVHRNVANLVSNISSSAGTTDAAGVAAVLGKERMGLIDNWLMHIKDTYYKYQDCMKKLPDQQAVVNKLCELNVIEQAFNVSNTTIVRSAWEKKQELNVHALIYRLSDGILRDLNFTVSRAEELDSTYKNALAKLTQ</sequence>
<dbReference type="GO" id="GO:0015976">
    <property type="term" value="P:carbon utilization"/>
    <property type="evidence" value="ECO:0007669"/>
    <property type="project" value="InterPro"/>
</dbReference>
<comment type="function">
    <text evidence="8">Reversible hydration of carbon dioxide.</text>
</comment>
<dbReference type="EC" id="4.2.1.1" evidence="2 8"/>
<evidence type="ECO:0000256" key="6">
    <source>
        <dbReference type="ARBA" id="ARBA00048348"/>
    </source>
</evidence>
<evidence type="ECO:0000313" key="9">
    <source>
        <dbReference type="EMBL" id="KAK3586170.1"/>
    </source>
</evidence>
<comment type="caution">
    <text evidence="9">The sequence shown here is derived from an EMBL/GenBank/DDBJ whole genome shotgun (WGS) entry which is preliminary data.</text>
</comment>
<dbReference type="EMBL" id="JAEAOA010000799">
    <property type="protein sequence ID" value="KAK3586170.1"/>
    <property type="molecule type" value="Genomic_DNA"/>
</dbReference>
<organism evidence="9 10">
    <name type="scientific">Potamilus streckersoni</name>
    <dbReference type="NCBI Taxonomy" id="2493646"/>
    <lineage>
        <taxon>Eukaryota</taxon>
        <taxon>Metazoa</taxon>
        <taxon>Spiralia</taxon>
        <taxon>Lophotrochozoa</taxon>
        <taxon>Mollusca</taxon>
        <taxon>Bivalvia</taxon>
        <taxon>Autobranchia</taxon>
        <taxon>Heteroconchia</taxon>
        <taxon>Palaeoheterodonta</taxon>
        <taxon>Unionida</taxon>
        <taxon>Unionoidea</taxon>
        <taxon>Unionidae</taxon>
        <taxon>Ambleminae</taxon>
        <taxon>Lampsilini</taxon>
        <taxon>Potamilus</taxon>
    </lineage>
</organism>
<dbReference type="GO" id="GO:0008270">
    <property type="term" value="F:zinc ion binding"/>
    <property type="evidence" value="ECO:0007669"/>
    <property type="project" value="UniProtKB-UniRule"/>
</dbReference>
<comment type="similarity">
    <text evidence="1 8">Belongs to the beta-class carbonic anhydrase family.</text>
</comment>
<accession>A0AAE0VRB2</accession>
<dbReference type="GO" id="GO:0004089">
    <property type="term" value="F:carbonate dehydratase activity"/>
    <property type="evidence" value="ECO:0007669"/>
    <property type="project" value="UniProtKB-UniRule"/>
</dbReference>
<evidence type="ECO:0000313" key="10">
    <source>
        <dbReference type="Proteomes" id="UP001195483"/>
    </source>
</evidence>
<keyword evidence="3 7" id="KW-0479">Metal-binding</keyword>
<dbReference type="CDD" id="cd00883">
    <property type="entry name" value="beta_CA_cladeA"/>
    <property type="match status" value="1"/>
</dbReference>
<dbReference type="InterPro" id="IPR036874">
    <property type="entry name" value="Carbonic_anhydrase_sf"/>
</dbReference>
<feature type="binding site" evidence="7">
    <location>
        <position position="27"/>
    </location>
    <ligand>
        <name>Zn(2+)</name>
        <dbReference type="ChEBI" id="CHEBI:29105"/>
    </ligand>
</feature>
<keyword evidence="5 8" id="KW-0456">Lyase</keyword>
<comment type="catalytic activity">
    <reaction evidence="6 8">
        <text>hydrogencarbonate + H(+) = CO2 + H2O</text>
        <dbReference type="Rhea" id="RHEA:10748"/>
        <dbReference type="ChEBI" id="CHEBI:15377"/>
        <dbReference type="ChEBI" id="CHEBI:15378"/>
        <dbReference type="ChEBI" id="CHEBI:16526"/>
        <dbReference type="ChEBI" id="CHEBI:17544"/>
        <dbReference type="EC" id="4.2.1.1"/>
    </reaction>
</comment>
<dbReference type="Pfam" id="PF00484">
    <property type="entry name" value="Pro_CA"/>
    <property type="match status" value="2"/>
</dbReference>
<dbReference type="PROSITE" id="PS00704">
    <property type="entry name" value="PROK_CO2_ANHYDRASE_1"/>
    <property type="match status" value="1"/>
</dbReference>
<dbReference type="PANTHER" id="PTHR11002:SF76">
    <property type="entry name" value="CARBONIC ANHYDRASE"/>
    <property type="match status" value="1"/>
</dbReference>